<gene>
    <name evidence="1" type="ORF">ACFP57_01620</name>
</gene>
<reference evidence="2" key="1">
    <citation type="journal article" date="2019" name="Int. J. Syst. Evol. Microbiol.">
        <title>The Global Catalogue of Microorganisms (GCM) 10K type strain sequencing project: providing services to taxonomists for standard genome sequencing and annotation.</title>
        <authorList>
            <consortium name="The Broad Institute Genomics Platform"/>
            <consortium name="The Broad Institute Genome Sequencing Center for Infectious Disease"/>
            <person name="Wu L."/>
            <person name="Ma J."/>
        </authorList>
    </citation>
    <scope>NUCLEOTIDE SEQUENCE [LARGE SCALE GENOMIC DNA]</scope>
    <source>
        <strain evidence="2">CGMCC 1.15277</strain>
    </source>
</reference>
<organism evidence="1 2">
    <name type="scientific">Luteococcus sanguinis</name>
    <dbReference type="NCBI Taxonomy" id="174038"/>
    <lineage>
        <taxon>Bacteria</taxon>
        <taxon>Bacillati</taxon>
        <taxon>Actinomycetota</taxon>
        <taxon>Actinomycetes</taxon>
        <taxon>Propionibacteriales</taxon>
        <taxon>Propionibacteriaceae</taxon>
        <taxon>Luteococcus</taxon>
    </lineage>
</organism>
<proteinExistence type="predicted"/>
<dbReference type="EMBL" id="JBHSUA010000007">
    <property type="protein sequence ID" value="MFC6395695.1"/>
    <property type="molecule type" value="Genomic_DNA"/>
</dbReference>
<evidence type="ECO:0000313" key="2">
    <source>
        <dbReference type="Proteomes" id="UP001596266"/>
    </source>
</evidence>
<sequence>MSNFPRVYEDLVTLDFDAAGVELENEVVRIICYWARIGVDSFRVDVANLKPYSFWQRVLSRVRDRFPSVWFLAEAKVGPTRSHALLRVGFASAYSIGSFCETAVEVRDWLKIESVAGGSYLPWTAFWVSTHDGQPFWLRDSLPSAFYARLAIGALVWPSWGCMSGFEGLEAGMVRDPMSWEFQPADKFGPVQRNYRGGSLMGDMIALFNHLRRILGLEYWRAHTDAVIVDGLLVIGKLDLMLPLCLIADFRGHLKAYKARIPARFSEAMYQGRYRNLLTGERVRLDHGSVAMSAPDLRDGFVLALNEAVYTELDLVAGDLLSRMRSHSHG</sequence>
<dbReference type="Proteomes" id="UP001596266">
    <property type="component" value="Unassembled WGS sequence"/>
</dbReference>
<protein>
    <recommendedName>
        <fullName evidence="3">Alpha-glucosidase</fullName>
    </recommendedName>
</protein>
<name>A0ABW1WZH5_9ACTN</name>
<dbReference type="Gene3D" id="3.20.20.80">
    <property type="entry name" value="Glycosidases"/>
    <property type="match status" value="1"/>
</dbReference>
<accession>A0ABW1WZH5</accession>
<evidence type="ECO:0008006" key="3">
    <source>
        <dbReference type="Google" id="ProtNLM"/>
    </source>
</evidence>
<dbReference type="RefSeq" id="WP_343884392.1">
    <property type="nucleotide sequence ID" value="NZ_BAAAKI010000002.1"/>
</dbReference>
<dbReference type="InterPro" id="IPR017853">
    <property type="entry name" value="GH"/>
</dbReference>
<keyword evidence="2" id="KW-1185">Reference proteome</keyword>
<evidence type="ECO:0000313" key="1">
    <source>
        <dbReference type="EMBL" id="MFC6395695.1"/>
    </source>
</evidence>
<comment type="caution">
    <text evidence="1">The sequence shown here is derived from an EMBL/GenBank/DDBJ whole genome shotgun (WGS) entry which is preliminary data.</text>
</comment>
<dbReference type="SUPFAM" id="SSF51445">
    <property type="entry name" value="(Trans)glycosidases"/>
    <property type="match status" value="1"/>
</dbReference>